<dbReference type="Gene3D" id="3.40.50.10140">
    <property type="entry name" value="Toll/interleukin-1 receptor homology (TIR) domain"/>
    <property type="match status" value="1"/>
</dbReference>
<keyword evidence="4" id="KW-0547">Nucleotide-binding</keyword>
<dbReference type="Pfam" id="PF13676">
    <property type="entry name" value="TIR_2"/>
    <property type="match status" value="1"/>
</dbReference>
<protein>
    <recommendedName>
        <fullName evidence="1">non-specific serine/threonine protein kinase</fullName>
        <ecNumber evidence="1">2.7.11.1</ecNumber>
    </recommendedName>
</protein>
<evidence type="ECO:0000256" key="9">
    <source>
        <dbReference type="SAM" id="MobiDB-lite"/>
    </source>
</evidence>
<dbReference type="InterPro" id="IPR036388">
    <property type="entry name" value="WH-like_DNA-bd_sf"/>
</dbReference>
<dbReference type="Gene3D" id="3.80.10.10">
    <property type="entry name" value="Ribonuclease Inhibitor"/>
    <property type="match status" value="1"/>
</dbReference>
<evidence type="ECO:0000313" key="11">
    <source>
        <dbReference type="EMBL" id="GBG27864.1"/>
    </source>
</evidence>
<dbReference type="SUPFAM" id="SSF52047">
    <property type="entry name" value="RNI-like"/>
    <property type="match status" value="1"/>
</dbReference>
<evidence type="ECO:0000256" key="8">
    <source>
        <dbReference type="ARBA" id="ARBA00048679"/>
    </source>
</evidence>
<gene>
    <name evidence="11" type="ORF">FCC1311_040872</name>
</gene>
<feature type="region of interest" description="Disordered" evidence="9">
    <location>
        <begin position="277"/>
        <end position="303"/>
    </location>
</feature>
<dbReference type="Proteomes" id="UP000241890">
    <property type="component" value="Unassembled WGS sequence"/>
</dbReference>
<dbReference type="EC" id="2.7.11.1" evidence="1"/>
<dbReference type="InterPro" id="IPR000157">
    <property type="entry name" value="TIR_dom"/>
</dbReference>
<keyword evidence="5 11" id="KW-0418">Kinase</keyword>
<dbReference type="InterPro" id="IPR035897">
    <property type="entry name" value="Toll_tir_struct_dom_sf"/>
</dbReference>
<organism evidence="11 12">
    <name type="scientific">Hondaea fermentalgiana</name>
    <dbReference type="NCBI Taxonomy" id="2315210"/>
    <lineage>
        <taxon>Eukaryota</taxon>
        <taxon>Sar</taxon>
        <taxon>Stramenopiles</taxon>
        <taxon>Bigyra</taxon>
        <taxon>Labyrinthulomycetes</taxon>
        <taxon>Thraustochytrida</taxon>
        <taxon>Thraustochytriidae</taxon>
        <taxon>Hondaea</taxon>
    </lineage>
</organism>
<dbReference type="InParanoid" id="A0A2R5GJ23"/>
<dbReference type="Pfam" id="PF16095">
    <property type="entry name" value="COR-A"/>
    <property type="match status" value="1"/>
</dbReference>
<dbReference type="GO" id="GO:0016301">
    <property type="term" value="F:kinase activity"/>
    <property type="evidence" value="ECO:0007669"/>
    <property type="project" value="UniProtKB-KW"/>
</dbReference>
<dbReference type="Gene3D" id="3.40.50.300">
    <property type="entry name" value="P-loop containing nucleotide triphosphate hydrolases"/>
    <property type="match status" value="1"/>
</dbReference>
<evidence type="ECO:0000256" key="5">
    <source>
        <dbReference type="ARBA" id="ARBA00022777"/>
    </source>
</evidence>
<keyword evidence="2" id="KW-0808">Transferase</keyword>
<accession>A0A2R5GJ23</accession>
<dbReference type="PANTHER" id="PTHR47679:SF2">
    <property type="entry name" value="C-TERMINAL OF ROC (COR) DOMAIN-CONTAINING PROTEIN"/>
    <property type="match status" value="1"/>
</dbReference>
<dbReference type="Gene3D" id="1.10.10.10">
    <property type="entry name" value="Winged helix-like DNA-binding domain superfamily/Winged helix DNA-binding domain"/>
    <property type="match status" value="1"/>
</dbReference>
<reference evidence="11 12" key="1">
    <citation type="submission" date="2017-12" db="EMBL/GenBank/DDBJ databases">
        <title>Sequencing, de novo assembly and annotation of complete genome of a new Thraustochytrid species, strain FCC1311.</title>
        <authorList>
            <person name="Sedici K."/>
            <person name="Godart F."/>
            <person name="Aiese Cigliano R."/>
            <person name="Sanseverino W."/>
            <person name="Barakat M."/>
            <person name="Ortet P."/>
            <person name="Marechal E."/>
            <person name="Cagnac O."/>
            <person name="Amato A."/>
        </authorList>
    </citation>
    <scope>NUCLEOTIDE SEQUENCE [LARGE SCALE GENOMIC DNA]</scope>
</reference>
<dbReference type="InterPro" id="IPR020859">
    <property type="entry name" value="ROC"/>
</dbReference>
<dbReference type="InterPro" id="IPR032171">
    <property type="entry name" value="COR-A"/>
</dbReference>
<dbReference type="SUPFAM" id="SSF52540">
    <property type="entry name" value="P-loop containing nucleoside triphosphate hydrolases"/>
    <property type="match status" value="1"/>
</dbReference>
<name>A0A2R5GJ23_9STRA</name>
<keyword evidence="6" id="KW-0067">ATP-binding</keyword>
<proteinExistence type="predicted"/>
<dbReference type="PROSITE" id="PS51424">
    <property type="entry name" value="ROC"/>
    <property type="match status" value="1"/>
</dbReference>
<dbReference type="GO" id="GO:0007165">
    <property type="term" value="P:signal transduction"/>
    <property type="evidence" value="ECO:0007669"/>
    <property type="project" value="InterPro"/>
</dbReference>
<comment type="catalytic activity">
    <reaction evidence="8">
        <text>L-seryl-[protein] + ATP = O-phospho-L-seryl-[protein] + ADP + H(+)</text>
        <dbReference type="Rhea" id="RHEA:17989"/>
        <dbReference type="Rhea" id="RHEA-COMP:9863"/>
        <dbReference type="Rhea" id="RHEA-COMP:11604"/>
        <dbReference type="ChEBI" id="CHEBI:15378"/>
        <dbReference type="ChEBI" id="CHEBI:29999"/>
        <dbReference type="ChEBI" id="CHEBI:30616"/>
        <dbReference type="ChEBI" id="CHEBI:83421"/>
        <dbReference type="ChEBI" id="CHEBI:456216"/>
        <dbReference type="EC" id="2.7.11.1"/>
    </reaction>
</comment>
<dbReference type="InterPro" id="IPR032675">
    <property type="entry name" value="LRR_dom_sf"/>
</dbReference>
<evidence type="ECO:0000256" key="7">
    <source>
        <dbReference type="ARBA" id="ARBA00047899"/>
    </source>
</evidence>
<keyword evidence="3" id="KW-0677">Repeat</keyword>
<evidence type="ECO:0000256" key="2">
    <source>
        <dbReference type="ARBA" id="ARBA00022679"/>
    </source>
</evidence>
<evidence type="ECO:0000313" key="12">
    <source>
        <dbReference type="Proteomes" id="UP000241890"/>
    </source>
</evidence>
<feature type="domain" description="Roc" evidence="10">
    <location>
        <begin position="187"/>
        <end position="494"/>
    </location>
</feature>
<evidence type="ECO:0000259" key="10">
    <source>
        <dbReference type="PROSITE" id="PS51424"/>
    </source>
</evidence>
<dbReference type="PANTHER" id="PTHR47679">
    <property type="entry name" value="PROTEIN TORNADO 1"/>
    <property type="match status" value="1"/>
</dbReference>
<dbReference type="Pfam" id="PF08477">
    <property type="entry name" value="Roc"/>
    <property type="match status" value="1"/>
</dbReference>
<evidence type="ECO:0000256" key="6">
    <source>
        <dbReference type="ARBA" id="ARBA00022840"/>
    </source>
</evidence>
<dbReference type="AlphaFoldDB" id="A0A2R5GJ23"/>
<sequence length="1001" mass="112103">MVLYYSWVLRAAVTDQAPRPGLFAGGSLGQRGSEESLSRAFADSRTRLMTWVKADDVASAVEDMAKGETKISLSRNNIHVEGSRALGEALAQNTGLCALEYVFMCLAYNKIGDTGAKAMADALACNSILQKLSLASNFRMTLLDAVDKIKFLLGKNKARAGRLQHYGSTEDDAPWLDAVHAVISHGDAHPWGRAKLMIVGRGAAGKTSTVRSLLGQSPIHEHRSTEVADVHRTRAHDWREVASDQGEFTAQVRFAAARRLRELADMSDAQQLDAPLQDVPSALPPLPSSSQELSGVASDPKPALHLEASPRQKALLSSEEVVRKFSITEDEQLLLQSSISSETRVSFTIWDYGGQEVFYALHHIFLTDKGLYLVVFDMREIVGKEIFKDSLSEEAYGKLATQEEALKSLRFWFDSIRMHAPDAPVLLVGTHKDQVHDLRQVNQKLLEASCLKRTRGTLIRPEGDLIFVPVDNTDTDPNRAASLRTLIAATAMAQSYVRKRVPLAWLKVHEDLLNSHAPYMSLEDIVDLAAAYGLPRRDVDAMLFFFHGLGVVVHLRGSQTLERFIVIDPQWLVDKLARVIADDLHAHKFFYDADLKASGLMPDFERLRDHCIASRRLLAWLWGNEAVDFLLEFMDANMLLCPWHFAHEAGSNEDFLVSGLLSTFSREVDTEDFEPGLSCELDFSEFFLPRGVFHRLVAQCAEYAARPSVIGDDEPMAPLLGSEQAMMSFGINNFLLSVKENVVRVSLAREAERPAMVIKLLVSMFREQEETVFRGLPWDLLLESPTSHVLVSYTKITKARSEGKFRARLRGRNSKRVATVSEFEPFFVEQIGALDTDEDGPAVPRAKAVSSLGPDEDTHVFLSHVQSTGGDLAETLRLKLENRGVKVWFDQSHKDKLNQEAMLDGVRRTRTYVLVLTEGIFKSKAVKAELRCALEAKKPIVLVHEPDTHRLSYTSFSEYITSTPDFCKDLLIEEESLPVRRKWYEEDSFFRELIRRCATTV</sequence>
<evidence type="ECO:0000256" key="1">
    <source>
        <dbReference type="ARBA" id="ARBA00012513"/>
    </source>
</evidence>
<comment type="catalytic activity">
    <reaction evidence="7">
        <text>L-threonyl-[protein] + ATP = O-phospho-L-threonyl-[protein] + ADP + H(+)</text>
        <dbReference type="Rhea" id="RHEA:46608"/>
        <dbReference type="Rhea" id="RHEA-COMP:11060"/>
        <dbReference type="Rhea" id="RHEA-COMP:11605"/>
        <dbReference type="ChEBI" id="CHEBI:15378"/>
        <dbReference type="ChEBI" id="CHEBI:30013"/>
        <dbReference type="ChEBI" id="CHEBI:30616"/>
        <dbReference type="ChEBI" id="CHEBI:61977"/>
        <dbReference type="ChEBI" id="CHEBI:456216"/>
        <dbReference type="EC" id="2.7.11.1"/>
    </reaction>
</comment>
<dbReference type="EMBL" id="BEYU01000036">
    <property type="protein sequence ID" value="GBG27864.1"/>
    <property type="molecule type" value="Genomic_DNA"/>
</dbReference>
<comment type="caution">
    <text evidence="11">The sequence shown here is derived from an EMBL/GenBank/DDBJ whole genome shotgun (WGS) entry which is preliminary data.</text>
</comment>
<evidence type="ECO:0000256" key="4">
    <source>
        <dbReference type="ARBA" id="ARBA00022741"/>
    </source>
</evidence>
<evidence type="ECO:0000256" key="3">
    <source>
        <dbReference type="ARBA" id="ARBA00022737"/>
    </source>
</evidence>
<dbReference type="SUPFAM" id="SSF52200">
    <property type="entry name" value="Toll/Interleukin receptor TIR domain"/>
    <property type="match status" value="1"/>
</dbReference>
<dbReference type="OrthoDB" id="10252328at2759"/>
<keyword evidence="12" id="KW-1185">Reference proteome</keyword>
<dbReference type="GO" id="GO:0005524">
    <property type="term" value="F:ATP binding"/>
    <property type="evidence" value="ECO:0007669"/>
    <property type="project" value="UniProtKB-KW"/>
</dbReference>
<dbReference type="InterPro" id="IPR027417">
    <property type="entry name" value="P-loop_NTPase"/>
</dbReference>